<keyword evidence="2" id="KW-1185">Reference proteome</keyword>
<protein>
    <submittedName>
        <fullName evidence="1">Uncharacterized protein</fullName>
    </submittedName>
</protein>
<evidence type="ECO:0000313" key="2">
    <source>
        <dbReference type="Proteomes" id="UP000001514"/>
    </source>
</evidence>
<dbReference type="AlphaFoldDB" id="D8SYN5"/>
<sequence>MTLAFKELLDRLEASLLDPFAAPDDRASRESWIWEDILAAHDLLALLADLLAEWSKEDWIYCAQDLDEMKQVVKILKRDNNLWTSTMFSASGRRTWGCARCGRARAGIDVLACWIGEALRRVRAGALCDRRSAQKACKIFNDGGLRIHQPYTNSQKVLYNVFLEWVSGLVQVPLSQ</sequence>
<dbReference type="KEGG" id="smo:SELMODRAFT_427149"/>
<evidence type="ECO:0000313" key="1">
    <source>
        <dbReference type="EMBL" id="EFJ10556.1"/>
    </source>
</evidence>
<reference evidence="1 2" key="1">
    <citation type="journal article" date="2011" name="Science">
        <title>The Selaginella genome identifies genetic changes associated with the evolution of vascular plants.</title>
        <authorList>
            <person name="Banks J.A."/>
            <person name="Nishiyama T."/>
            <person name="Hasebe M."/>
            <person name="Bowman J.L."/>
            <person name="Gribskov M."/>
            <person name="dePamphilis C."/>
            <person name="Albert V.A."/>
            <person name="Aono N."/>
            <person name="Aoyama T."/>
            <person name="Ambrose B.A."/>
            <person name="Ashton N.W."/>
            <person name="Axtell M.J."/>
            <person name="Barker E."/>
            <person name="Barker M.S."/>
            <person name="Bennetzen J.L."/>
            <person name="Bonawitz N.D."/>
            <person name="Chapple C."/>
            <person name="Cheng C."/>
            <person name="Correa L.G."/>
            <person name="Dacre M."/>
            <person name="DeBarry J."/>
            <person name="Dreyer I."/>
            <person name="Elias M."/>
            <person name="Engstrom E.M."/>
            <person name="Estelle M."/>
            <person name="Feng L."/>
            <person name="Finet C."/>
            <person name="Floyd S.K."/>
            <person name="Frommer W.B."/>
            <person name="Fujita T."/>
            <person name="Gramzow L."/>
            <person name="Gutensohn M."/>
            <person name="Harholt J."/>
            <person name="Hattori M."/>
            <person name="Heyl A."/>
            <person name="Hirai T."/>
            <person name="Hiwatashi Y."/>
            <person name="Ishikawa M."/>
            <person name="Iwata M."/>
            <person name="Karol K.G."/>
            <person name="Koehler B."/>
            <person name="Kolukisaoglu U."/>
            <person name="Kubo M."/>
            <person name="Kurata T."/>
            <person name="Lalonde S."/>
            <person name="Li K."/>
            <person name="Li Y."/>
            <person name="Litt A."/>
            <person name="Lyons E."/>
            <person name="Manning G."/>
            <person name="Maruyama T."/>
            <person name="Michael T.P."/>
            <person name="Mikami K."/>
            <person name="Miyazaki S."/>
            <person name="Morinaga S."/>
            <person name="Murata T."/>
            <person name="Mueller-Roeber B."/>
            <person name="Nelson D.R."/>
            <person name="Obara M."/>
            <person name="Oguri Y."/>
            <person name="Olmstead R.G."/>
            <person name="Onodera N."/>
            <person name="Petersen B.L."/>
            <person name="Pils B."/>
            <person name="Prigge M."/>
            <person name="Rensing S.A."/>
            <person name="Riano-Pachon D.M."/>
            <person name="Roberts A.W."/>
            <person name="Sato Y."/>
            <person name="Scheller H.V."/>
            <person name="Schulz B."/>
            <person name="Schulz C."/>
            <person name="Shakirov E.V."/>
            <person name="Shibagaki N."/>
            <person name="Shinohara N."/>
            <person name="Shippen D.E."/>
            <person name="Soerensen I."/>
            <person name="Sotooka R."/>
            <person name="Sugimoto N."/>
            <person name="Sugita M."/>
            <person name="Sumikawa N."/>
            <person name="Tanurdzic M."/>
            <person name="Theissen G."/>
            <person name="Ulvskov P."/>
            <person name="Wakazuki S."/>
            <person name="Weng J.K."/>
            <person name="Willats W.W."/>
            <person name="Wipf D."/>
            <person name="Wolf P.G."/>
            <person name="Yang L."/>
            <person name="Zimmer A.D."/>
            <person name="Zhu Q."/>
            <person name="Mitros T."/>
            <person name="Hellsten U."/>
            <person name="Loque D."/>
            <person name="Otillar R."/>
            <person name="Salamov A."/>
            <person name="Schmutz J."/>
            <person name="Shapiro H."/>
            <person name="Lindquist E."/>
            <person name="Lucas S."/>
            <person name="Rokhsar D."/>
            <person name="Grigoriev I.V."/>
        </authorList>
    </citation>
    <scope>NUCLEOTIDE SEQUENCE [LARGE SCALE GENOMIC DNA]</scope>
</reference>
<dbReference type="Proteomes" id="UP000001514">
    <property type="component" value="Unassembled WGS sequence"/>
</dbReference>
<dbReference type="EMBL" id="GL377653">
    <property type="protein sequence ID" value="EFJ10556.1"/>
    <property type="molecule type" value="Genomic_DNA"/>
</dbReference>
<dbReference type="HOGENOM" id="CLU_1527724_0_0_1"/>
<proteinExistence type="predicted"/>
<gene>
    <name evidence="1" type="ORF">SELMODRAFT_427149</name>
</gene>
<accession>D8SYN5</accession>
<name>D8SYN5_SELML</name>
<dbReference type="InParanoid" id="D8SYN5"/>
<organism evidence="2">
    <name type="scientific">Selaginella moellendorffii</name>
    <name type="common">Spikemoss</name>
    <dbReference type="NCBI Taxonomy" id="88036"/>
    <lineage>
        <taxon>Eukaryota</taxon>
        <taxon>Viridiplantae</taxon>
        <taxon>Streptophyta</taxon>
        <taxon>Embryophyta</taxon>
        <taxon>Tracheophyta</taxon>
        <taxon>Lycopodiopsida</taxon>
        <taxon>Selaginellales</taxon>
        <taxon>Selaginellaceae</taxon>
        <taxon>Selaginella</taxon>
    </lineage>
</organism>
<dbReference type="Gramene" id="EFJ10556">
    <property type="protein sequence ID" value="EFJ10556"/>
    <property type="gene ID" value="SELMODRAFT_427149"/>
</dbReference>